<accession>A0A418KPF3</accession>
<sequence>MRAERLVQIVLLLQTHGRLTAGELARRLEVSARTVQRDLDALSVAGFPVYADRGRGGGWSLAADYRTRLTGLSPAETAALFVASTAHVLADLGLDAAAGSAEAKLLATVPAHARRQADLARERVLVDHADWMERRELSPWLPVLRRAVWDDTRVRLAYGSAPDAVVVEPLGLVAKKWSWYLVARTMTGEFRTYRVERIVRADATGERFERPAGFDLAEHWQRSSDRYFAELRRYPVRLRVRGYAGVRLRWARNAVIESRTPPDDDGWSEVAMTFESAHETRSHLLGLAGDVVVLEPAELRDDMRRAARAFLDQNDTDSAATRPAALRKSRARPARRPATDGPAP</sequence>
<dbReference type="EMBL" id="QUAL01000153">
    <property type="protein sequence ID" value="RIQ21160.1"/>
    <property type="molecule type" value="Genomic_DNA"/>
</dbReference>
<protein>
    <submittedName>
        <fullName evidence="5">YafY family transcriptional regulator</fullName>
    </submittedName>
</protein>
<dbReference type="Pfam" id="PF13280">
    <property type="entry name" value="WYL"/>
    <property type="match status" value="1"/>
</dbReference>
<keyword evidence="1" id="KW-0805">Transcription regulation</keyword>
<evidence type="ECO:0000256" key="1">
    <source>
        <dbReference type="ARBA" id="ARBA00023015"/>
    </source>
</evidence>
<dbReference type="PROSITE" id="PS51000">
    <property type="entry name" value="HTH_DEOR_2"/>
    <property type="match status" value="1"/>
</dbReference>
<dbReference type="Gene3D" id="1.10.10.10">
    <property type="entry name" value="Winged helix-like DNA-binding domain superfamily/Winged helix DNA-binding domain"/>
    <property type="match status" value="1"/>
</dbReference>
<dbReference type="Pfam" id="PF08279">
    <property type="entry name" value="HTH_11"/>
    <property type="match status" value="1"/>
</dbReference>
<evidence type="ECO:0000256" key="3">
    <source>
        <dbReference type="SAM" id="MobiDB-lite"/>
    </source>
</evidence>
<dbReference type="InterPro" id="IPR036390">
    <property type="entry name" value="WH_DNA-bd_sf"/>
</dbReference>
<keyword evidence="2" id="KW-0804">Transcription</keyword>
<proteinExistence type="predicted"/>
<dbReference type="PANTHER" id="PTHR34580">
    <property type="match status" value="1"/>
</dbReference>
<organism evidence="5 6">
    <name type="scientific">Jiangella rhizosphaerae</name>
    <dbReference type="NCBI Taxonomy" id="2293569"/>
    <lineage>
        <taxon>Bacteria</taxon>
        <taxon>Bacillati</taxon>
        <taxon>Actinomycetota</taxon>
        <taxon>Actinomycetes</taxon>
        <taxon>Jiangellales</taxon>
        <taxon>Jiangellaceae</taxon>
        <taxon>Jiangella</taxon>
    </lineage>
</organism>
<feature type="domain" description="HTH deoR-type" evidence="4">
    <location>
        <begin position="2"/>
        <end position="60"/>
    </location>
</feature>
<dbReference type="OrthoDB" id="3171994at2"/>
<dbReference type="PIRSF" id="PIRSF016838">
    <property type="entry name" value="PafC"/>
    <property type="match status" value="1"/>
</dbReference>
<gene>
    <name evidence="5" type="ORF">DY240_15895</name>
</gene>
<dbReference type="RefSeq" id="WP_119660832.1">
    <property type="nucleotide sequence ID" value="NZ_QUAL01000153.1"/>
</dbReference>
<dbReference type="Pfam" id="PF25583">
    <property type="entry name" value="WCX"/>
    <property type="match status" value="1"/>
</dbReference>
<dbReference type="PANTHER" id="PTHR34580:SF1">
    <property type="entry name" value="PROTEIN PAFC"/>
    <property type="match status" value="1"/>
</dbReference>
<dbReference type="Proteomes" id="UP000284057">
    <property type="component" value="Unassembled WGS sequence"/>
</dbReference>
<feature type="compositionally biased region" description="Basic residues" evidence="3">
    <location>
        <begin position="325"/>
        <end position="335"/>
    </location>
</feature>
<keyword evidence="6" id="KW-1185">Reference proteome</keyword>
<dbReference type="InterPro" id="IPR001034">
    <property type="entry name" value="DeoR_HTH"/>
</dbReference>
<dbReference type="InterPro" id="IPR036388">
    <property type="entry name" value="WH-like_DNA-bd_sf"/>
</dbReference>
<dbReference type="AlphaFoldDB" id="A0A418KPF3"/>
<dbReference type="InterPro" id="IPR013196">
    <property type="entry name" value="HTH_11"/>
</dbReference>
<comment type="caution">
    <text evidence="5">The sequence shown here is derived from an EMBL/GenBank/DDBJ whole genome shotgun (WGS) entry which is preliminary data.</text>
</comment>
<dbReference type="InterPro" id="IPR051534">
    <property type="entry name" value="CBASS_pafABC_assoc_protein"/>
</dbReference>
<dbReference type="PROSITE" id="PS52050">
    <property type="entry name" value="WYL"/>
    <property type="match status" value="1"/>
</dbReference>
<dbReference type="GO" id="GO:0003700">
    <property type="term" value="F:DNA-binding transcription factor activity"/>
    <property type="evidence" value="ECO:0007669"/>
    <property type="project" value="InterPro"/>
</dbReference>
<evidence type="ECO:0000256" key="2">
    <source>
        <dbReference type="ARBA" id="ARBA00023163"/>
    </source>
</evidence>
<dbReference type="InterPro" id="IPR026881">
    <property type="entry name" value="WYL_dom"/>
</dbReference>
<dbReference type="InterPro" id="IPR057727">
    <property type="entry name" value="WCX_dom"/>
</dbReference>
<dbReference type="SUPFAM" id="SSF46785">
    <property type="entry name" value="Winged helix' DNA-binding domain"/>
    <property type="match status" value="1"/>
</dbReference>
<reference evidence="5 6" key="1">
    <citation type="submission" date="2018-09" db="EMBL/GenBank/DDBJ databases">
        <title>Isolation, diversity and antifungal activity of actinobacteria from wheat.</title>
        <authorList>
            <person name="Han C."/>
        </authorList>
    </citation>
    <scope>NUCLEOTIDE SEQUENCE [LARGE SCALE GENOMIC DNA]</scope>
    <source>
        <strain evidence="5 6">NEAU-YY265</strain>
    </source>
</reference>
<dbReference type="InterPro" id="IPR028349">
    <property type="entry name" value="PafC-like"/>
</dbReference>
<feature type="region of interest" description="Disordered" evidence="3">
    <location>
        <begin position="310"/>
        <end position="344"/>
    </location>
</feature>
<name>A0A418KPF3_9ACTN</name>
<evidence type="ECO:0000313" key="5">
    <source>
        <dbReference type="EMBL" id="RIQ21160.1"/>
    </source>
</evidence>
<evidence type="ECO:0000259" key="4">
    <source>
        <dbReference type="PROSITE" id="PS51000"/>
    </source>
</evidence>
<evidence type="ECO:0000313" key="6">
    <source>
        <dbReference type="Proteomes" id="UP000284057"/>
    </source>
</evidence>